<dbReference type="PROSITE" id="PS50977">
    <property type="entry name" value="HTH_TETR_2"/>
    <property type="match status" value="1"/>
</dbReference>
<feature type="domain" description="HTH tetR-type" evidence="4">
    <location>
        <begin position="9"/>
        <end position="69"/>
    </location>
</feature>
<dbReference type="InterPro" id="IPR001647">
    <property type="entry name" value="HTH_TetR"/>
</dbReference>
<keyword evidence="3" id="KW-0472">Membrane</keyword>
<dbReference type="InterPro" id="IPR050624">
    <property type="entry name" value="HTH-type_Tx_Regulator"/>
</dbReference>
<dbReference type="PANTHER" id="PTHR43479">
    <property type="entry name" value="ACREF/ENVCD OPERON REPRESSOR-RELATED"/>
    <property type="match status" value="1"/>
</dbReference>
<dbReference type="InterPro" id="IPR009057">
    <property type="entry name" value="Homeodomain-like_sf"/>
</dbReference>
<keyword evidence="6" id="KW-1185">Reference proteome</keyword>
<dbReference type="SUPFAM" id="SSF46689">
    <property type="entry name" value="Homeodomain-like"/>
    <property type="match status" value="1"/>
</dbReference>
<keyword evidence="3" id="KW-1133">Transmembrane helix</keyword>
<protein>
    <submittedName>
        <fullName evidence="5">TetR/AcrR family transcriptional regulator</fullName>
    </submittedName>
</protein>
<evidence type="ECO:0000256" key="1">
    <source>
        <dbReference type="ARBA" id="ARBA00023125"/>
    </source>
</evidence>
<dbReference type="Gene3D" id="1.10.357.10">
    <property type="entry name" value="Tetracycline Repressor, domain 2"/>
    <property type="match status" value="1"/>
</dbReference>
<dbReference type="Pfam" id="PF14278">
    <property type="entry name" value="TetR_C_8"/>
    <property type="match status" value="1"/>
</dbReference>
<sequence>MHSTDEHTLSAKSLIAEALLKLLSLQPFDKISVRAIVHKAGVSRTTFYLHYQDKYDLYDQLTKQITTEFMNLYGASTDEQMESNVRMELQDKKDLLPVTIAIFDHVRHYADFYRERYEDPAFIFQLSEQLSTRMKRIFLDEFYAIFLAYGTVGYIGRWLKDGLKSSSHEIANQLTGVAISSLHQARQ</sequence>
<feature type="transmembrane region" description="Helical" evidence="3">
    <location>
        <begin position="142"/>
        <end position="159"/>
    </location>
</feature>
<evidence type="ECO:0000313" key="6">
    <source>
        <dbReference type="Proteomes" id="UP001221519"/>
    </source>
</evidence>
<dbReference type="InterPro" id="IPR039532">
    <property type="entry name" value="TetR_C_Firmicutes"/>
</dbReference>
<reference evidence="5 6" key="1">
    <citation type="submission" date="2023-02" db="EMBL/GenBank/DDBJ databases">
        <title>Pathogen: clinical or host-associated sample.</title>
        <authorList>
            <person name="Hergert J."/>
            <person name="Casey R."/>
            <person name="Wagner J."/>
            <person name="Young E.L."/>
            <person name="Oakeson K.F."/>
        </authorList>
    </citation>
    <scope>NUCLEOTIDE SEQUENCE [LARGE SCALE GENOMIC DNA]</scope>
    <source>
        <strain evidence="5 6">2022CK-00829</strain>
    </source>
</reference>
<dbReference type="EMBL" id="CP118108">
    <property type="protein sequence ID" value="WDI04593.1"/>
    <property type="molecule type" value="Genomic_DNA"/>
</dbReference>
<evidence type="ECO:0000313" key="5">
    <source>
        <dbReference type="EMBL" id="WDI04593.1"/>
    </source>
</evidence>
<organism evidence="5 6">
    <name type="scientific">Paenibacillus urinalis</name>
    <dbReference type="NCBI Taxonomy" id="521520"/>
    <lineage>
        <taxon>Bacteria</taxon>
        <taxon>Bacillati</taxon>
        <taxon>Bacillota</taxon>
        <taxon>Bacilli</taxon>
        <taxon>Bacillales</taxon>
        <taxon>Paenibacillaceae</taxon>
        <taxon>Paenibacillus</taxon>
    </lineage>
</organism>
<keyword evidence="3" id="KW-0812">Transmembrane</keyword>
<dbReference type="Pfam" id="PF00440">
    <property type="entry name" value="TetR_N"/>
    <property type="match status" value="1"/>
</dbReference>
<name>A0ABY7XFM5_9BACL</name>
<dbReference type="RefSeq" id="WP_052512273.1">
    <property type="nucleotide sequence ID" value="NZ_CP118108.1"/>
</dbReference>
<gene>
    <name evidence="5" type="ORF">PUW25_11820</name>
</gene>
<evidence type="ECO:0000259" key="4">
    <source>
        <dbReference type="PROSITE" id="PS50977"/>
    </source>
</evidence>
<proteinExistence type="predicted"/>
<accession>A0ABY7XFM5</accession>
<dbReference type="PANTHER" id="PTHR43479:SF7">
    <property type="entry name" value="TETR-FAMILY TRANSCRIPTIONAL REGULATOR"/>
    <property type="match status" value="1"/>
</dbReference>
<evidence type="ECO:0000256" key="2">
    <source>
        <dbReference type="PROSITE-ProRule" id="PRU00335"/>
    </source>
</evidence>
<keyword evidence="1 2" id="KW-0238">DNA-binding</keyword>
<feature type="DNA-binding region" description="H-T-H motif" evidence="2">
    <location>
        <begin position="32"/>
        <end position="51"/>
    </location>
</feature>
<dbReference type="Proteomes" id="UP001221519">
    <property type="component" value="Chromosome"/>
</dbReference>
<evidence type="ECO:0000256" key="3">
    <source>
        <dbReference type="SAM" id="Phobius"/>
    </source>
</evidence>